<accession>A0ABP8C2C0</accession>
<feature type="signal peptide" evidence="3">
    <location>
        <begin position="1"/>
        <end position="22"/>
    </location>
</feature>
<evidence type="ECO:0000256" key="3">
    <source>
        <dbReference type="SAM" id="SignalP"/>
    </source>
</evidence>
<feature type="chain" id="PRO_5045672920" description="GH16 domain-containing protein" evidence="3">
    <location>
        <begin position="23"/>
        <end position="414"/>
    </location>
</feature>
<feature type="domain" description="GH16" evidence="4">
    <location>
        <begin position="130"/>
        <end position="414"/>
    </location>
</feature>
<keyword evidence="6" id="KW-1185">Reference proteome</keyword>
<proteinExistence type="inferred from homology"/>
<evidence type="ECO:0000256" key="2">
    <source>
        <dbReference type="SAM" id="MobiDB-lite"/>
    </source>
</evidence>
<feature type="region of interest" description="Disordered" evidence="2">
    <location>
        <begin position="42"/>
        <end position="61"/>
    </location>
</feature>
<gene>
    <name evidence="5" type="ORF">GCM10022291_07240</name>
</gene>
<evidence type="ECO:0000313" key="5">
    <source>
        <dbReference type="EMBL" id="GAA4232432.1"/>
    </source>
</evidence>
<sequence>MKTNLFLIYSIASVLISCSSSSSDGFTGPTASDDFLTVNENSSSGEANQINVSTNDNIGSNGGDSNNYSLINAPANGNVTEVSDGVFEYIPNPGFFGTDSFTYKIADKDANEDTASVEVKVSEVAGPSAEDFENMDPNFPSFVSIDNTTPTGKKWVKVDKMSDEFNGPLDTTKWGHHTWNYGVPVWMTNASTNSGVDDGDLWIKATLREPNTDGRWFQSARIYSKTKISFPMYTECSMKTAHISAFNTFWLNNGDINNRDEIDIVENNSKPTQECIDTSMNTPNFPWTTHLFPTQMNSQYFIAKNGVTERHEGNYDTRWLLPENPKKDKTWNEDYHIVGCWWIDKRTVQFYLDGEPAGKVTTSQDFTLELELLWDLWTVDECFLGGLADKDDLSDDSINTMRVDWVRTWKLEDI</sequence>
<comment type="caution">
    <text evidence="5">The sequence shown here is derived from an EMBL/GenBank/DDBJ whole genome shotgun (WGS) entry which is preliminary data.</text>
</comment>
<comment type="similarity">
    <text evidence="1">Belongs to the glycosyl hydrolase 16 family.</text>
</comment>
<dbReference type="EMBL" id="BAABCA010000001">
    <property type="protein sequence ID" value="GAA4232432.1"/>
    <property type="molecule type" value="Genomic_DNA"/>
</dbReference>
<organism evidence="5 6">
    <name type="scientific">Postechiella marina</name>
    <dbReference type="NCBI Taxonomy" id="943941"/>
    <lineage>
        <taxon>Bacteria</taxon>
        <taxon>Pseudomonadati</taxon>
        <taxon>Bacteroidota</taxon>
        <taxon>Flavobacteriia</taxon>
        <taxon>Flavobacteriales</taxon>
        <taxon>Flavobacteriaceae</taxon>
        <taxon>Postechiella</taxon>
    </lineage>
</organism>
<dbReference type="Gene3D" id="2.60.120.200">
    <property type="match status" value="1"/>
</dbReference>
<reference evidence="6" key="1">
    <citation type="journal article" date="2019" name="Int. J. Syst. Evol. Microbiol.">
        <title>The Global Catalogue of Microorganisms (GCM) 10K type strain sequencing project: providing services to taxonomists for standard genome sequencing and annotation.</title>
        <authorList>
            <consortium name="The Broad Institute Genomics Platform"/>
            <consortium name="The Broad Institute Genome Sequencing Center for Infectious Disease"/>
            <person name="Wu L."/>
            <person name="Ma J."/>
        </authorList>
    </citation>
    <scope>NUCLEOTIDE SEQUENCE [LARGE SCALE GENOMIC DNA]</scope>
    <source>
        <strain evidence="6">JCM 17630</strain>
    </source>
</reference>
<dbReference type="PROSITE" id="PS51762">
    <property type="entry name" value="GH16_2"/>
    <property type="match status" value="1"/>
</dbReference>
<evidence type="ECO:0000313" key="6">
    <source>
        <dbReference type="Proteomes" id="UP001501496"/>
    </source>
</evidence>
<protein>
    <recommendedName>
        <fullName evidence="4">GH16 domain-containing protein</fullName>
    </recommendedName>
</protein>
<dbReference type="RefSeq" id="WP_344786700.1">
    <property type="nucleotide sequence ID" value="NZ_BAABCA010000001.1"/>
</dbReference>
<evidence type="ECO:0000259" key="4">
    <source>
        <dbReference type="PROSITE" id="PS51762"/>
    </source>
</evidence>
<dbReference type="Proteomes" id="UP001501496">
    <property type="component" value="Unassembled WGS sequence"/>
</dbReference>
<name>A0ABP8C2C0_9FLAO</name>
<dbReference type="Gene3D" id="2.60.40.3440">
    <property type="match status" value="1"/>
</dbReference>
<evidence type="ECO:0000256" key="1">
    <source>
        <dbReference type="ARBA" id="ARBA00006865"/>
    </source>
</evidence>
<dbReference type="InterPro" id="IPR013320">
    <property type="entry name" value="ConA-like_dom_sf"/>
</dbReference>
<feature type="compositionally biased region" description="Polar residues" evidence="2">
    <location>
        <begin position="42"/>
        <end position="54"/>
    </location>
</feature>
<dbReference type="Pfam" id="PF17963">
    <property type="entry name" value="Big_9"/>
    <property type="match status" value="1"/>
</dbReference>
<dbReference type="SUPFAM" id="SSF49899">
    <property type="entry name" value="Concanavalin A-like lectins/glucanases"/>
    <property type="match status" value="1"/>
</dbReference>
<dbReference type="InterPro" id="IPR000757">
    <property type="entry name" value="Beta-glucanase-like"/>
</dbReference>
<dbReference type="PROSITE" id="PS51257">
    <property type="entry name" value="PROKAR_LIPOPROTEIN"/>
    <property type="match status" value="1"/>
</dbReference>
<keyword evidence="3" id="KW-0732">Signal</keyword>